<feature type="domain" description="Glycosyltransferase subfamily 4-like N-terminal" evidence="3">
    <location>
        <begin position="14"/>
        <end position="194"/>
    </location>
</feature>
<keyword evidence="2 4" id="KW-0808">Transferase</keyword>
<keyword evidence="1" id="KW-0328">Glycosyltransferase</keyword>
<sequence>MRILNVTAQKPDSTGSGVYLAETVRCQVAAGHEAAVVCGVGPRDEPVLPPGVLVRPVRFETDELPFPVVGMSDEMPYRSTRYRDLTPDMTARFDAAFSAALAEADAAFRPDAVVCHHLYLLAAVARERLPHRALGAVSHSTDLRQMASHDLARERIVAGVRGLDAVFALHGEQKRQIERAYGVDPARIHVIGTGYNKDVFSRAPEARPAALAGAAPAGARPRAAELAYAGKIADKKGVASLLAAIDQVDAGPAGLRLRLAGGA</sequence>
<feature type="non-terminal residue" evidence="4">
    <location>
        <position position="263"/>
    </location>
</feature>
<comment type="caution">
    <text evidence="4">The sequence shown here is derived from an EMBL/GenBank/DDBJ whole genome shotgun (WGS) entry which is preliminary data.</text>
</comment>
<dbReference type="EMBL" id="JACMSE010000004">
    <property type="protein sequence ID" value="MBC2889290.1"/>
    <property type="molecule type" value="Genomic_DNA"/>
</dbReference>
<evidence type="ECO:0000313" key="5">
    <source>
        <dbReference type="Proteomes" id="UP000587396"/>
    </source>
</evidence>
<name>A0A842JJL4_9ACTN</name>
<organism evidence="4 5">
    <name type="scientific">Gordonibacter massiliensis</name>
    <name type="common">ex Traore et al. 2017</name>
    <dbReference type="NCBI Taxonomy" id="1841863"/>
    <lineage>
        <taxon>Bacteria</taxon>
        <taxon>Bacillati</taxon>
        <taxon>Actinomycetota</taxon>
        <taxon>Coriobacteriia</taxon>
        <taxon>Eggerthellales</taxon>
        <taxon>Eggerthellaceae</taxon>
        <taxon>Gordonibacter</taxon>
    </lineage>
</organism>
<dbReference type="InterPro" id="IPR028098">
    <property type="entry name" value="Glyco_trans_4-like_N"/>
</dbReference>
<dbReference type="RefSeq" id="WP_185905138.1">
    <property type="nucleotide sequence ID" value="NZ_JACMSE010000004.1"/>
</dbReference>
<evidence type="ECO:0000313" key="4">
    <source>
        <dbReference type="EMBL" id="MBC2889290.1"/>
    </source>
</evidence>
<evidence type="ECO:0000259" key="3">
    <source>
        <dbReference type="Pfam" id="PF13579"/>
    </source>
</evidence>
<dbReference type="Gene3D" id="3.40.50.2000">
    <property type="entry name" value="Glycogen Phosphorylase B"/>
    <property type="match status" value="1"/>
</dbReference>
<evidence type="ECO:0000256" key="1">
    <source>
        <dbReference type="ARBA" id="ARBA00022676"/>
    </source>
</evidence>
<proteinExistence type="predicted"/>
<gene>
    <name evidence="4" type="ORF">H7313_08010</name>
</gene>
<keyword evidence="5" id="KW-1185">Reference proteome</keyword>
<dbReference type="SUPFAM" id="SSF53756">
    <property type="entry name" value="UDP-Glycosyltransferase/glycogen phosphorylase"/>
    <property type="match status" value="1"/>
</dbReference>
<dbReference type="GO" id="GO:0016757">
    <property type="term" value="F:glycosyltransferase activity"/>
    <property type="evidence" value="ECO:0007669"/>
    <property type="project" value="UniProtKB-KW"/>
</dbReference>
<evidence type="ECO:0000256" key="2">
    <source>
        <dbReference type="ARBA" id="ARBA00022679"/>
    </source>
</evidence>
<protein>
    <submittedName>
        <fullName evidence="4">Glycosyltransferase</fullName>
    </submittedName>
</protein>
<accession>A0A842JJL4</accession>
<dbReference type="Proteomes" id="UP000587396">
    <property type="component" value="Unassembled WGS sequence"/>
</dbReference>
<reference evidence="4 5" key="1">
    <citation type="submission" date="2020-08" db="EMBL/GenBank/DDBJ databases">
        <authorList>
            <person name="Liu C."/>
            <person name="Sun Q."/>
        </authorList>
    </citation>
    <scope>NUCLEOTIDE SEQUENCE [LARGE SCALE GENOMIC DNA]</scope>
    <source>
        <strain evidence="4 5">N22</strain>
    </source>
</reference>
<dbReference type="Pfam" id="PF13579">
    <property type="entry name" value="Glyco_trans_4_4"/>
    <property type="match status" value="1"/>
</dbReference>
<dbReference type="AlphaFoldDB" id="A0A842JJL4"/>